<evidence type="ECO:0000256" key="1">
    <source>
        <dbReference type="ARBA" id="ARBA00022837"/>
    </source>
</evidence>
<evidence type="ECO:0000313" key="5">
    <source>
        <dbReference type="Proteomes" id="UP001178507"/>
    </source>
</evidence>
<dbReference type="InterPro" id="IPR011992">
    <property type="entry name" value="EF-hand-dom_pair"/>
</dbReference>
<proteinExistence type="predicted"/>
<feature type="compositionally biased region" description="Polar residues" evidence="2">
    <location>
        <begin position="362"/>
        <end position="388"/>
    </location>
</feature>
<feature type="domain" description="EF-hand" evidence="3">
    <location>
        <begin position="719"/>
        <end position="754"/>
    </location>
</feature>
<accession>A0AA36J291</accession>
<feature type="compositionally biased region" description="Basic residues" evidence="2">
    <location>
        <begin position="779"/>
        <end position="792"/>
    </location>
</feature>
<dbReference type="InterPro" id="IPR002048">
    <property type="entry name" value="EF_hand_dom"/>
</dbReference>
<dbReference type="PROSITE" id="PS00018">
    <property type="entry name" value="EF_HAND_1"/>
    <property type="match status" value="1"/>
</dbReference>
<keyword evidence="1" id="KW-0106">Calcium</keyword>
<feature type="domain" description="EF-hand" evidence="3">
    <location>
        <begin position="579"/>
        <end position="607"/>
    </location>
</feature>
<protein>
    <recommendedName>
        <fullName evidence="3">EF-hand domain-containing protein</fullName>
    </recommendedName>
</protein>
<keyword evidence="5" id="KW-1185">Reference proteome</keyword>
<dbReference type="EMBL" id="CAUJNA010003257">
    <property type="protein sequence ID" value="CAJ1397183.1"/>
    <property type="molecule type" value="Genomic_DNA"/>
</dbReference>
<feature type="region of interest" description="Disordered" evidence="2">
    <location>
        <begin position="762"/>
        <end position="792"/>
    </location>
</feature>
<evidence type="ECO:0000259" key="3">
    <source>
        <dbReference type="PROSITE" id="PS50222"/>
    </source>
</evidence>
<comment type="caution">
    <text evidence="4">The sequence shown here is derived from an EMBL/GenBank/DDBJ whole genome shotgun (WGS) entry which is preliminary data.</text>
</comment>
<dbReference type="SUPFAM" id="SSF47473">
    <property type="entry name" value="EF-hand"/>
    <property type="match status" value="1"/>
</dbReference>
<dbReference type="GO" id="GO:0005509">
    <property type="term" value="F:calcium ion binding"/>
    <property type="evidence" value="ECO:0007669"/>
    <property type="project" value="InterPro"/>
</dbReference>
<dbReference type="Proteomes" id="UP001178507">
    <property type="component" value="Unassembled WGS sequence"/>
</dbReference>
<gene>
    <name evidence="4" type="ORF">EVOR1521_LOCUS21249</name>
</gene>
<sequence length="792" mass="87917">MVNLWRDAGDLLRGKEAELPMLVPPPAHRVLGLGKEADGKPPKLSGRTSAGGPARSKYILHAALAPEVLSKGARLESKRFSQQGALATDGAYVAQQLARQAEGHKHDEPDAHQEADRWWCAVFLPLPRPRQLLPSVLVGQRGLVGETPSFDQRSKVEVKLTPDELEELGRLCASFAKLVLPPPVEGEEAAVLLSRPCFCQLLLAMGLTSLEKCFVPHYHRAVQCFDAEAVSCDVHSVAPYGRITQAVRLPALPDKVDESSLEELMNDRQVPRLARLFGRLLEELAAHPFWEGQEMAEAIPRAKKYFFFKMVPAAQAFSDARLRLLQKKAASLEEPSRGSEMDATKRSRFSVSSAHSFVAMDSSSDLPTEASVDSQNSSPPKLQRTNSVRSIASSGSRRTSTSRKRESLVRIVEEPKDEPEPEVLPTVLPAEVVKAEFLQNQLLEPEVVAFVAMFSGIFQVLFETYCDFPARGATEGHMTISAFLRFCFDLGLFPSVIDLQSLQRLYGYSRSKPSPCPPQRRRRPKREPKAFFWNGLQVPQRFEWLTKEFAQHNAEETACVGLLGAIHDWMKDRMWTPSDVFALLDWNGNGGICGDEFVQGLKLLQLDHLPEEEELYRLIPLLLNEAGHVTPYELQQALAVVAKQKHKLELAANFFLKADRDMSPTERNASVFFRDLIKVMEKNNWTPQRLFEEFGSGQITKDELESKAKILLVLHCGRSAALEVAQPFDVLDVNGDGVIEEEEFVAILAQLSKAAGHRRRGAAAAAAAGGPGRGDLVRGRHPRSSGRRRGGV</sequence>
<dbReference type="SMART" id="SM00054">
    <property type="entry name" value="EFh"/>
    <property type="match status" value="2"/>
</dbReference>
<evidence type="ECO:0000256" key="2">
    <source>
        <dbReference type="SAM" id="MobiDB-lite"/>
    </source>
</evidence>
<feature type="compositionally biased region" description="Basic and acidic residues" evidence="2">
    <location>
        <begin position="403"/>
        <end position="414"/>
    </location>
</feature>
<reference evidence="4" key="1">
    <citation type="submission" date="2023-08" db="EMBL/GenBank/DDBJ databases">
        <authorList>
            <person name="Chen Y."/>
            <person name="Shah S."/>
            <person name="Dougan E. K."/>
            <person name="Thang M."/>
            <person name="Chan C."/>
        </authorList>
    </citation>
    <scope>NUCLEOTIDE SEQUENCE</scope>
</reference>
<feature type="compositionally biased region" description="Low complexity" evidence="2">
    <location>
        <begin position="389"/>
        <end position="399"/>
    </location>
</feature>
<feature type="region of interest" description="Disordered" evidence="2">
    <location>
        <begin position="31"/>
        <end position="53"/>
    </location>
</feature>
<dbReference type="Gene3D" id="1.10.238.10">
    <property type="entry name" value="EF-hand"/>
    <property type="match status" value="2"/>
</dbReference>
<dbReference type="PROSITE" id="PS50222">
    <property type="entry name" value="EF_HAND_2"/>
    <property type="match status" value="2"/>
</dbReference>
<dbReference type="Pfam" id="PF13202">
    <property type="entry name" value="EF-hand_5"/>
    <property type="match status" value="1"/>
</dbReference>
<name>A0AA36J291_9DINO</name>
<organism evidence="4 5">
    <name type="scientific">Effrenium voratum</name>
    <dbReference type="NCBI Taxonomy" id="2562239"/>
    <lineage>
        <taxon>Eukaryota</taxon>
        <taxon>Sar</taxon>
        <taxon>Alveolata</taxon>
        <taxon>Dinophyceae</taxon>
        <taxon>Suessiales</taxon>
        <taxon>Symbiodiniaceae</taxon>
        <taxon>Effrenium</taxon>
    </lineage>
</organism>
<dbReference type="InterPro" id="IPR018247">
    <property type="entry name" value="EF_Hand_1_Ca_BS"/>
</dbReference>
<dbReference type="AlphaFoldDB" id="A0AA36J291"/>
<dbReference type="CDD" id="cd00051">
    <property type="entry name" value="EFh"/>
    <property type="match status" value="1"/>
</dbReference>
<evidence type="ECO:0000313" key="4">
    <source>
        <dbReference type="EMBL" id="CAJ1397183.1"/>
    </source>
</evidence>
<feature type="region of interest" description="Disordered" evidence="2">
    <location>
        <begin position="362"/>
        <end position="422"/>
    </location>
</feature>